<accession>A0ABQ2MUC8</accession>
<evidence type="ECO:0000313" key="2">
    <source>
        <dbReference type="EMBL" id="GGO58066.1"/>
    </source>
</evidence>
<organism evidence="2 3">
    <name type="scientific">Streptomyces daqingensis</name>
    <dbReference type="NCBI Taxonomy" id="1472640"/>
    <lineage>
        <taxon>Bacteria</taxon>
        <taxon>Bacillati</taxon>
        <taxon>Actinomycetota</taxon>
        <taxon>Actinomycetes</taxon>
        <taxon>Kitasatosporales</taxon>
        <taxon>Streptomycetaceae</taxon>
        <taxon>Streptomyces</taxon>
    </lineage>
</organism>
<protein>
    <submittedName>
        <fullName evidence="2">Uncharacterized protein</fullName>
    </submittedName>
</protein>
<feature type="compositionally biased region" description="Basic and acidic residues" evidence="1">
    <location>
        <begin position="1"/>
        <end position="17"/>
    </location>
</feature>
<dbReference type="Proteomes" id="UP000631535">
    <property type="component" value="Unassembled WGS sequence"/>
</dbReference>
<gene>
    <name evidence="2" type="ORF">GCM10012287_55370</name>
</gene>
<feature type="region of interest" description="Disordered" evidence="1">
    <location>
        <begin position="1"/>
        <end position="92"/>
    </location>
</feature>
<name>A0ABQ2MUC8_9ACTN</name>
<feature type="compositionally biased region" description="Basic and acidic residues" evidence="1">
    <location>
        <begin position="29"/>
        <end position="39"/>
    </location>
</feature>
<keyword evidence="3" id="KW-1185">Reference proteome</keyword>
<feature type="compositionally biased region" description="Low complexity" evidence="1">
    <location>
        <begin position="40"/>
        <end position="78"/>
    </location>
</feature>
<proteinExistence type="predicted"/>
<dbReference type="EMBL" id="BMMP01000028">
    <property type="protein sequence ID" value="GGO58066.1"/>
    <property type="molecule type" value="Genomic_DNA"/>
</dbReference>
<sequence length="92" mass="9807">MIRDNLRAFHTVGERTPDAMSLRSASRTALEDRPPHRPDGAPAHPGPAGAASPGLADPSARTAPARVLPARAGRAAPPLRNPSNDVYRRFRP</sequence>
<evidence type="ECO:0000256" key="1">
    <source>
        <dbReference type="SAM" id="MobiDB-lite"/>
    </source>
</evidence>
<comment type="caution">
    <text evidence="2">The sequence shown here is derived from an EMBL/GenBank/DDBJ whole genome shotgun (WGS) entry which is preliminary data.</text>
</comment>
<reference evidence="3" key="1">
    <citation type="journal article" date="2019" name="Int. J. Syst. Evol. Microbiol.">
        <title>The Global Catalogue of Microorganisms (GCM) 10K type strain sequencing project: providing services to taxonomists for standard genome sequencing and annotation.</title>
        <authorList>
            <consortium name="The Broad Institute Genomics Platform"/>
            <consortium name="The Broad Institute Genome Sequencing Center for Infectious Disease"/>
            <person name="Wu L."/>
            <person name="Ma J."/>
        </authorList>
    </citation>
    <scope>NUCLEOTIDE SEQUENCE [LARGE SCALE GENOMIC DNA]</scope>
    <source>
        <strain evidence="3">CGMCC 4.7178</strain>
    </source>
</reference>
<evidence type="ECO:0000313" key="3">
    <source>
        <dbReference type="Proteomes" id="UP000631535"/>
    </source>
</evidence>